<dbReference type="GO" id="GO:0005794">
    <property type="term" value="C:Golgi apparatus"/>
    <property type="evidence" value="ECO:0007669"/>
    <property type="project" value="UniProtKB-SubCell"/>
</dbReference>
<name>R7UWC4_CAPTE</name>
<feature type="region of interest" description="Disordered" evidence="5">
    <location>
        <begin position="241"/>
        <end position="263"/>
    </location>
</feature>
<dbReference type="OrthoDB" id="425925at2759"/>
<dbReference type="GO" id="GO:0006888">
    <property type="term" value="P:endoplasmic reticulum to Golgi vesicle-mediated transport"/>
    <property type="evidence" value="ECO:0007669"/>
    <property type="project" value="TreeGrafter"/>
</dbReference>
<keyword evidence="2" id="KW-0333">Golgi apparatus</keyword>
<evidence type="ECO:0000256" key="3">
    <source>
        <dbReference type="ARBA" id="ARBA00023054"/>
    </source>
</evidence>
<gene>
    <name evidence="6" type="ORF">CAPTEDRAFT_141522</name>
</gene>
<proteinExistence type="predicted"/>
<sequence>MSWLGSGFSQIRGQISDFTKEVLTETTEEIDDPATQLHLSRRRISELETWVSSQQAENKRLQHENAELVDKLESAELQISAVSKEYRAIVDTKEVSLTELKQLREQHQDRSLDLSPDIYSSSHSAAILPHSSSAPALLFAEPGDEDFDDVIACQREINQLRSEVQRLNAEVRHWKKCVSLMSYWRCVDVASLPVAISSSFVCSQELTEQVRDEVDQHQRELAALQDVHAQKIATLQSQHRAQISAAHDQSETGEHPPPPPEEQRLMSIVDVNIVLC</sequence>
<dbReference type="EnsemblMetazoa" id="CapteT141522">
    <property type="protein sequence ID" value="CapteP141522"/>
    <property type="gene ID" value="CapteG141522"/>
</dbReference>
<evidence type="ECO:0000313" key="7">
    <source>
        <dbReference type="EnsemblMetazoa" id="CapteP141522"/>
    </source>
</evidence>
<evidence type="ECO:0000256" key="1">
    <source>
        <dbReference type="ARBA" id="ARBA00004555"/>
    </source>
</evidence>
<keyword evidence="3 4" id="KW-0175">Coiled coil</keyword>
<dbReference type="PANTHER" id="PTHR18921:SF2">
    <property type="entry name" value="THYROID RECEPTOR-INTERACTING PROTEIN 11"/>
    <property type="match status" value="1"/>
</dbReference>
<comment type="subcellular location">
    <subcellularLocation>
        <location evidence="1">Golgi apparatus</location>
    </subcellularLocation>
</comment>
<feature type="coiled-coil region" evidence="4">
    <location>
        <begin position="150"/>
        <end position="177"/>
    </location>
</feature>
<dbReference type="EMBL" id="KB297336">
    <property type="protein sequence ID" value="ELU10619.1"/>
    <property type="molecule type" value="Genomic_DNA"/>
</dbReference>
<reference evidence="8" key="1">
    <citation type="submission" date="2012-12" db="EMBL/GenBank/DDBJ databases">
        <authorList>
            <person name="Hellsten U."/>
            <person name="Grimwood J."/>
            <person name="Chapman J.A."/>
            <person name="Shapiro H."/>
            <person name="Aerts A."/>
            <person name="Otillar R.P."/>
            <person name="Terry A.Y."/>
            <person name="Boore J.L."/>
            <person name="Simakov O."/>
            <person name="Marletaz F."/>
            <person name="Cho S.-J."/>
            <person name="Edsinger-Gonzales E."/>
            <person name="Havlak P."/>
            <person name="Kuo D.-H."/>
            <person name="Larsson T."/>
            <person name="Lv J."/>
            <person name="Arendt D."/>
            <person name="Savage R."/>
            <person name="Osoegawa K."/>
            <person name="de Jong P."/>
            <person name="Lindberg D.R."/>
            <person name="Seaver E.C."/>
            <person name="Weisblat D.A."/>
            <person name="Putnam N.H."/>
            <person name="Grigoriev I.V."/>
            <person name="Rokhsar D.S."/>
        </authorList>
    </citation>
    <scope>NUCLEOTIDE SEQUENCE</scope>
    <source>
        <strain evidence="8">I ESC-2004</strain>
    </source>
</reference>
<dbReference type="Proteomes" id="UP000014760">
    <property type="component" value="Unassembled WGS sequence"/>
</dbReference>
<dbReference type="PANTHER" id="PTHR18921">
    <property type="entry name" value="MYOSIN HEAVY CHAIN - RELATED"/>
    <property type="match status" value="1"/>
</dbReference>
<evidence type="ECO:0000256" key="5">
    <source>
        <dbReference type="SAM" id="MobiDB-lite"/>
    </source>
</evidence>
<dbReference type="EMBL" id="AMQN01005991">
    <property type="status" value="NOT_ANNOTATED_CDS"/>
    <property type="molecule type" value="Genomic_DNA"/>
</dbReference>
<dbReference type="HOGENOM" id="CLU_998626_0_0_1"/>
<dbReference type="GO" id="GO:0031267">
    <property type="term" value="F:small GTPase binding"/>
    <property type="evidence" value="ECO:0007669"/>
    <property type="project" value="TreeGrafter"/>
</dbReference>
<accession>R7UWC4</accession>
<dbReference type="GO" id="GO:0007030">
    <property type="term" value="P:Golgi organization"/>
    <property type="evidence" value="ECO:0007669"/>
    <property type="project" value="TreeGrafter"/>
</dbReference>
<dbReference type="OMA" id="KEMEAIW"/>
<evidence type="ECO:0000313" key="8">
    <source>
        <dbReference type="Proteomes" id="UP000014760"/>
    </source>
</evidence>
<dbReference type="STRING" id="283909.R7UWC4"/>
<evidence type="ECO:0000256" key="4">
    <source>
        <dbReference type="SAM" id="Coils"/>
    </source>
</evidence>
<reference evidence="7" key="3">
    <citation type="submission" date="2015-06" db="UniProtKB">
        <authorList>
            <consortium name="EnsemblMetazoa"/>
        </authorList>
    </citation>
    <scope>IDENTIFICATION</scope>
</reference>
<reference evidence="6 8" key="2">
    <citation type="journal article" date="2013" name="Nature">
        <title>Insights into bilaterian evolution from three spiralian genomes.</title>
        <authorList>
            <person name="Simakov O."/>
            <person name="Marletaz F."/>
            <person name="Cho S.J."/>
            <person name="Edsinger-Gonzales E."/>
            <person name="Havlak P."/>
            <person name="Hellsten U."/>
            <person name="Kuo D.H."/>
            <person name="Larsson T."/>
            <person name="Lv J."/>
            <person name="Arendt D."/>
            <person name="Savage R."/>
            <person name="Osoegawa K."/>
            <person name="de Jong P."/>
            <person name="Grimwood J."/>
            <person name="Chapman J.A."/>
            <person name="Shapiro H."/>
            <person name="Aerts A."/>
            <person name="Otillar R.P."/>
            <person name="Terry A.Y."/>
            <person name="Boore J.L."/>
            <person name="Grigoriev I.V."/>
            <person name="Lindberg D.R."/>
            <person name="Seaver E.C."/>
            <person name="Weisblat D.A."/>
            <person name="Putnam N.H."/>
            <person name="Rokhsar D.S."/>
        </authorList>
    </citation>
    <scope>NUCLEOTIDE SEQUENCE</scope>
    <source>
        <strain evidence="6 8">I ESC-2004</strain>
    </source>
</reference>
<dbReference type="SUPFAM" id="SSF58100">
    <property type="entry name" value="Bacterial hemolysins"/>
    <property type="match status" value="1"/>
</dbReference>
<organism evidence="6">
    <name type="scientific">Capitella teleta</name>
    <name type="common">Polychaete worm</name>
    <dbReference type="NCBI Taxonomy" id="283909"/>
    <lineage>
        <taxon>Eukaryota</taxon>
        <taxon>Metazoa</taxon>
        <taxon>Spiralia</taxon>
        <taxon>Lophotrochozoa</taxon>
        <taxon>Annelida</taxon>
        <taxon>Polychaeta</taxon>
        <taxon>Sedentaria</taxon>
        <taxon>Scolecida</taxon>
        <taxon>Capitellidae</taxon>
        <taxon>Capitella</taxon>
    </lineage>
</organism>
<feature type="coiled-coil region" evidence="4">
    <location>
        <begin position="51"/>
        <end position="85"/>
    </location>
</feature>
<protein>
    <submittedName>
        <fullName evidence="6 7">Uncharacterized protein</fullName>
    </submittedName>
</protein>
<keyword evidence="8" id="KW-1185">Reference proteome</keyword>
<evidence type="ECO:0000313" key="6">
    <source>
        <dbReference type="EMBL" id="ELU10619.1"/>
    </source>
</evidence>
<dbReference type="AlphaFoldDB" id="R7UWC4"/>
<evidence type="ECO:0000256" key="2">
    <source>
        <dbReference type="ARBA" id="ARBA00023034"/>
    </source>
</evidence>